<sequence>MEGLPQRHDLKLPDLDAGQQQRMWQSYRNSRKGLDTTSWLPLTLLIPRRLIRGRAPGQGVEYVS</sequence>
<gene>
    <name evidence="1" type="ORF">HNQ10_002511</name>
</gene>
<evidence type="ECO:0000313" key="2">
    <source>
        <dbReference type="Proteomes" id="UP000536909"/>
    </source>
</evidence>
<accession>A0ABR6MUP7</accession>
<reference evidence="1 2" key="1">
    <citation type="submission" date="2020-08" db="EMBL/GenBank/DDBJ databases">
        <title>Genomic Encyclopedia of Type Strains, Phase IV (KMG-IV): sequencing the most valuable type-strain genomes for metagenomic binning, comparative biology and taxonomic classification.</title>
        <authorList>
            <person name="Goeker M."/>
        </authorList>
    </citation>
    <scope>NUCLEOTIDE SEQUENCE [LARGE SCALE GENOMIC DNA]</scope>
    <source>
        <strain evidence="1 2">DSM 105434</strain>
    </source>
</reference>
<organism evidence="1 2">
    <name type="scientific">Deinococcus metallilatus</name>
    <dbReference type="NCBI Taxonomy" id="1211322"/>
    <lineage>
        <taxon>Bacteria</taxon>
        <taxon>Thermotogati</taxon>
        <taxon>Deinococcota</taxon>
        <taxon>Deinococci</taxon>
        <taxon>Deinococcales</taxon>
        <taxon>Deinococcaceae</taxon>
        <taxon>Deinococcus</taxon>
    </lineage>
</organism>
<evidence type="ECO:0000313" key="1">
    <source>
        <dbReference type="EMBL" id="MBB5295672.1"/>
    </source>
</evidence>
<keyword evidence="2" id="KW-1185">Reference proteome</keyword>
<dbReference type="EMBL" id="JACHFV010000008">
    <property type="protein sequence ID" value="MBB5295672.1"/>
    <property type="molecule type" value="Genomic_DNA"/>
</dbReference>
<dbReference type="Proteomes" id="UP000536909">
    <property type="component" value="Unassembled WGS sequence"/>
</dbReference>
<comment type="caution">
    <text evidence="1">The sequence shown here is derived from an EMBL/GenBank/DDBJ whole genome shotgun (WGS) entry which is preliminary data.</text>
</comment>
<proteinExistence type="predicted"/>
<protein>
    <submittedName>
        <fullName evidence="1">Uncharacterized protein</fullName>
    </submittedName>
</protein>
<name>A0ABR6MUP7_9DEIO</name>